<evidence type="ECO:0000313" key="10">
    <source>
        <dbReference type="EMBL" id="KDR81693.1"/>
    </source>
</evidence>
<dbReference type="PANTHER" id="PTHR11229:SF8">
    <property type="entry name" value="LARGE RIBOSOMAL SUBUNIT PROTEIN UL3M"/>
    <property type="match status" value="1"/>
</dbReference>
<dbReference type="GO" id="GO:0005762">
    <property type="term" value="C:mitochondrial large ribosomal subunit"/>
    <property type="evidence" value="ECO:0007669"/>
    <property type="project" value="TreeGrafter"/>
</dbReference>
<proteinExistence type="inferred from homology"/>
<evidence type="ECO:0000256" key="6">
    <source>
        <dbReference type="ARBA" id="ARBA00023274"/>
    </source>
</evidence>
<evidence type="ECO:0000256" key="7">
    <source>
        <dbReference type="ARBA" id="ARBA00035209"/>
    </source>
</evidence>
<dbReference type="OrthoDB" id="274683at2759"/>
<dbReference type="PROSITE" id="PS00474">
    <property type="entry name" value="RIBOSOMAL_L3"/>
    <property type="match status" value="1"/>
</dbReference>
<keyword evidence="11" id="KW-1185">Reference proteome</keyword>
<evidence type="ECO:0000313" key="11">
    <source>
        <dbReference type="Proteomes" id="UP000027222"/>
    </source>
</evidence>
<comment type="similarity">
    <text evidence="2 8">Belongs to the universal ribosomal protein uL3 family.</text>
</comment>
<accession>A0A067TRT6</accession>
<dbReference type="HOGENOM" id="CLU_044142_3_1_1"/>
<evidence type="ECO:0000256" key="3">
    <source>
        <dbReference type="ARBA" id="ARBA00022946"/>
    </source>
</evidence>
<dbReference type="FunFam" id="2.40.30.10:FF:000004">
    <property type="entry name" value="50S ribosomal protein L3"/>
    <property type="match status" value="1"/>
</dbReference>
<evidence type="ECO:0000256" key="8">
    <source>
        <dbReference type="RuleBase" id="RU003905"/>
    </source>
</evidence>
<name>A0A067TRT6_GALM3</name>
<evidence type="ECO:0000256" key="4">
    <source>
        <dbReference type="ARBA" id="ARBA00022980"/>
    </source>
</evidence>
<dbReference type="Gene3D" id="2.40.30.10">
    <property type="entry name" value="Translation factors"/>
    <property type="match status" value="1"/>
</dbReference>
<sequence>MLGLRIICRRSKLTFARRFNSSVIANDSSPDSDLTSASSTATKLESTGPTKWTPNSIRTGLIARKRGMTALWNDQGVRVPVTVLQLENCQVTGNVRTVRKNHTVYHAVQVAACDRPAKTTTRQMLGHFRKAKVPPKRIVKEFPVTPDALVPVGTTLSAIHFVPGQFVDVVANSIGKGFQGGMKRWGFHGLAASHGVSISHRSSGSTGQHQDPGRIFPGKKMAGRMGNKRITTQNLPVVRVDTSLNLIFVKGTVPGVDDAHVLVQDAKKKMVALSSHNQAKGLYEKVLPKGVDDLPFPAGTAELAATLPAVIEAPAYRRSPFLPLE</sequence>
<dbReference type="Proteomes" id="UP000027222">
    <property type="component" value="Unassembled WGS sequence"/>
</dbReference>
<evidence type="ECO:0000256" key="2">
    <source>
        <dbReference type="ARBA" id="ARBA00006540"/>
    </source>
</evidence>
<dbReference type="GO" id="GO:0003735">
    <property type="term" value="F:structural constituent of ribosome"/>
    <property type="evidence" value="ECO:0007669"/>
    <property type="project" value="InterPro"/>
</dbReference>
<comment type="subcellular location">
    <subcellularLocation>
        <location evidence="1">Mitochondrion</location>
    </subcellularLocation>
</comment>
<keyword evidence="5" id="KW-0496">Mitochondrion</keyword>
<evidence type="ECO:0000256" key="5">
    <source>
        <dbReference type="ARBA" id="ARBA00023128"/>
    </source>
</evidence>
<keyword evidence="4 8" id="KW-0689">Ribosomal protein</keyword>
<feature type="region of interest" description="Disordered" evidence="9">
    <location>
        <begin position="26"/>
        <end position="52"/>
    </location>
</feature>
<dbReference type="NCBIfam" id="TIGR03625">
    <property type="entry name" value="L3_bact"/>
    <property type="match status" value="1"/>
</dbReference>
<dbReference type="SUPFAM" id="SSF50447">
    <property type="entry name" value="Translation proteins"/>
    <property type="match status" value="1"/>
</dbReference>
<evidence type="ECO:0000256" key="9">
    <source>
        <dbReference type="SAM" id="MobiDB-lite"/>
    </source>
</evidence>
<dbReference type="HAMAP" id="MF_01325_B">
    <property type="entry name" value="Ribosomal_uL3_B"/>
    <property type="match status" value="1"/>
</dbReference>
<dbReference type="InterPro" id="IPR019927">
    <property type="entry name" value="Ribosomal_uL3_bac/org-type"/>
</dbReference>
<gene>
    <name evidence="10" type="ORF">GALMADRAFT_114299</name>
</gene>
<dbReference type="STRING" id="685588.A0A067TRT6"/>
<feature type="compositionally biased region" description="Low complexity" evidence="9">
    <location>
        <begin position="28"/>
        <end position="47"/>
    </location>
</feature>
<keyword evidence="3" id="KW-0809">Transit peptide</keyword>
<dbReference type="Gene3D" id="3.30.160.810">
    <property type="match status" value="1"/>
</dbReference>
<dbReference type="GO" id="GO:0006412">
    <property type="term" value="P:translation"/>
    <property type="evidence" value="ECO:0007669"/>
    <property type="project" value="InterPro"/>
</dbReference>
<dbReference type="AlphaFoldDB" id="A0A067TRT6"/>
<protein>
    <recommendedName>
        <fullName evidence="7">Large ribosomal subunit protein uL3m</fullName>
    </recommendedName>
</protein>
<dbReference type="InterPro" id="IPR009000">
    <property type="entry name" value="Transl_B-barrel_sf"/>
</dbReference>
<organism evidence="10 11">
    <name type="scientific">Galerina marginata (strain CBS 339.88)</name>
    <dbReference type="NCBI Taxonomy" id="685588"/>
    <lineage>
        <taxon>Eukaryota</taxon>
        <taxon>Fungi</taxon>
        <taxon>Dikarya</taxon>
        <taxon>Basidiomycota</taxon>
        <taxon>Agaricomycotina</taxon>
        <taxon>Agaricomycetes</taxon>
        <taxon>Agaricomycetidae</taxon>
        <taxon>Agaricales</taxon>
        <taxon>Agaricineae</taxon>
        <taxon>Strophariaceae</taxon>
        <taxon>Galerina</taxon>
    </lineage>
</organism>
<dbReference type="EMBL" id="KL142370">
    <property type="protein sequence ID" value="KDR81693.1"/>
    <property type="molecule type" value="Genomic_DNA"/>
</dbReference>
<dbReference type="InterPro" id="IPR000597">
    <property type="entry name" value="Ribosomal_uL3"/>
</dbReference>
<keyword evidence="6 8" id="KW-0687">Ribonucleoprotein</keyword>
<evidence type="ECO:0000256" key="1">
    <source>
        <dbReference type="ARBA" id="ARBA00004173"/>
    </source>
</evidence>
<dbReference type="PANTHER" id="PTHR11229">
    <property type="entry name" value="50S RIBOSOMAL PROTEIN L3"/>
    <property type="match status" value="1"/>
</dbReference>
<dbReference type="InterPro" id="IPR019926">
    <property type="entry name" value="Ribosomal_uL3_CS"/>
</dbReference>
<dbReference type="Pfam" id="PF00297">
    <property type="entry name" value="Ribosomal_L3"/>
    <property type="match status" value="1"/>
</dbReference>
<reference evidence="11" key="1">
    <citation type="journal article" date="2014" name="Proc. Natl. Acad. Sci. U.S.A.">
        <title>Extensive sampling of basidiomycete genomes demonstrates inadequacy of the white-rot/brown-rot paradigm for wood decay fungi.</title>
        <authorList>
            <person name="Riley R."/>
            <person name="Salamov A.A."/>
            <person name="Brown D.W."/>
            <person name="Nagy L.G."/>
            <person name="Floudas D."/>
            <person name="Held B.W."/>
            <person name="Levasseur A."/>
            <person name="Lombard V."/>
            <person name="Morin E."/>
            <person name="Otillar R."/>
            <person name="Lindquist E.A."/>
            <person name="Sun H."/>
            <person name="LaButti K.M."/>
            <person name="Schmutz J."/>
            <person name="Jabbour D."/>
            <person name="Luo H."/>
            <person name="Baker S.E."/>
            <person name="Pisabarro A.G."/>
            <person name="Walton J.D."/>
            <person name="Blanchette R.A."/>
            <person name="Henrissat B."/>
            <person name="Martin F."/>
            <person name="Cullen D."/>
            <person name="Hibbett D.S."/>
            <person name="Grigoriev I.V."/>
        </authorList>
    </citation>
    <scope>NUCLEOTIDE SEQUENCE [LARGE SCALE GENOMIC DNA]</scope>
    <source>
        <strain evidence="11">CBS 339.88</strain>
    </source>
</reference>